<comment type="catalytic activity">
    <reaction evidence="11">
        <text>RNA(n) + a ribonucleoside 5'-triphosphate = RNA(n+1) + diphosphate</text>
        <dbReference type="Rhea" id="RHEA:21248"/>
        <dbReference type="Rhea" id="RHEA-COMP:14527"/>
        <dbReference type="Rhea" id="RHEA-COMP:17342"/>
        <dbReference type="ChEBI" id="CHEBI:33019"/>
        <dbReference type="ChEBI" id="CHEBI:61557"/>
        <dbReference type="ChEBI" id="CHEBI:140395"/>
        <dbReference type="EC" id="2.7.7.6"/>
    </reaction>
</comment>
<dbReference type="GO" id="GO:0006351">
    <property type="term" value="P:DNA-templated transcription"/>
    <property type="evidence" value="ECO:0007669"/>
    <property type="project" value="InterPro"/>
</dbReference>
<evidence type="ECO:0000256" key="11">
    <source>
        <dbReference type="ARBA" id="ARBA00048552"/>
    </source>
</evidence>
<organism evidence="15">
    <name type="scientific">Caulerpa lentillifera</name>
    <dbReference type="NCBI Taxonomy" id="148947"/>
    <lineage>
        <taxon>Eukaryota</taxon>
        <taxon>Viridiplantae</taxon>
        <taxon>Chlorophyta</taxon>
        <taxon>core chlorophytes</taxon>
        <taxon>Ulvophyceae</taxon>
        <taxon>TCBD clade</taxon>
        <taxon>Bryopsidales</taxon>
        <taxon>Halimedineae</taxon>
        <taxon>Caulerpaceae</taxon>
        <taxon>Caulerpa</taxon>
    </lineage>
</organism>
<evidence type="ECO:0000256" key="1">
    <source>
        <dbReference type="ARBA" id="ARBA00004026"/>
    </source>
</evidence>
<gene>
    <name evidence="15" type="primary">rpoBa</name>
</gene>
<dbReference type="GeneID" id="37867974"/>
<keyword evidence="15" id="KW-0150">Chloroplast</keyword>
<comment type="function">
    <text evidence="1">DNA-dependent RNA polymerase catalyzes the transcription of DNA into RNA using the four ribonucleoside triphosphates as substrates.</text>
</comment>
<evidence type="ECO:0000259" key="13">
    <source>
        <dbReference type="Pfam" id="PF04561"/>
    </source>
</evidence>
<comment type="similarity">
    <text evidence="3 12">Belongs to the RNA polymerase beta chain family.</text>
</comment>
<evidence type="ECO:0000256" key="6">
    <source>
        <dbReference type="ARBA" id="ARBA00022679"/>
    </source>
</evidence>
<keyword evidence="6" id="KW-0808">Transferase</keyword>
<name>A0A345HH11_9CHLO</name>
<dbReference type="GO" id="GO:0000428">
    <property type="term" value="C:DNA-directed RNA polymerase complex"/>
    <property type="evidence" value="ECO:0007669"/>
    <property type="project" value="UniProtKB-KW"/>
</dbReference>
<dbReference type="EMBL" id="MG753774">
    <property type="protein sequence ID" value="AXG75901.1"/>
    <property type="molecule type" value="Genomic_DNA"/>
</dbReference>
<feature type="domain" description="RNA polymerase Rpb2" evidence="13">
    <location>
        <begin position="210"/>
        <end position="275"/>
    </location>
</feature>
<protein>
    <recommendedName>
        <fullName evidence="4">DNA-directed RNA polymerase</fullName>
        <ecNumber evidence="4">2.7.7.6</ecNumber>
    </recommendedName>
    <alternativeName>
        <fullName evidence="10">PEP</fullName>
    </alternativeName>
</protein>
<reference evidence="15" key="1">
    <citation type="submission" date="2018-01" db="EMBL/GenBank/DDBJ databases">
        <title>Complete Chloroplast Genome of Caulerpa lentillifera.</title>
        <authorList>
            <person name="Gao D."/>
            <person name="Sun Z."/>
            <person name="Yao J."/>
            <person name="Tan W."/>
        </authorList>
    </citation>
    <scope>NUCLEOTIDE SEQUENCE</scope>
</reference>
<keyword evidence="15" id="KW-0934">Plastid</keyword>
<keyword evidence="7" id="KW-0548">Nucleotidyltransferase</keyword>
<evidence type="ECO:0000256" key="4">
    <source>
        <dbReference type="ARBA" id="ARBA00012418"/>
    </source>
</evidence>
<evidence type="ECO:0000313" key="16">
    <source>
        <dbReference type="EMBL" id="QKS32260.1"/>
    </source>
</evidence>
<dbReference type="RefSeq" id="YP_009514387.1">
    <property type="nucleotide sequence ID" value="NC_039377.1"/>
</dbReference>
<evidence type="ECO:0000256" key="2">
    <source>
        <dbReference type="ARBA" id="ARBA00004474"/>
    </source>
</evidence>
<dbReference type="Pfam" id="PF04565">
    <property type="entry name" value="RNA_pol_Rpb2_3"/>
    <property type="match status" value="1"/>
</dbReference>
<dbReference type="Pfam" id="PF04561">
    <property type="entry name" value="RNA_pol_Rpb2_2"/>
    <property type="match status" value="1"/>
</dbReference>
<dbReference type="EMBL" id="MN201587">
    <property type="protein sequence ID" value="QKS32260.1"/>
    <property type="molecule type" value="Genomic_DNA"/>
</dbReference>
<keyword evidence="8" id="KW-0804">Transcription</keyword>
<evidence type="ECO:0000313" key="15">
    <source>
        <dbReference type="EMBL" id="AXG75901.1"/>
    </source>
</evidence>
<keyword evidence="5" id="KW-0240">DNA-directed RNA polymerase</keyword>
<dbReference type="GO" id="GO:0032549">
    <property type="term" value="F:ribonucleoside binding"/>
    <property type="evidence" value="ECO:0007669"/>
    <property type="project" value="InterPro"/>
</dbReference>
<comment type="subcellular location">
    <subcellularLocation>
        <location evidence="2">Plastid</location>
    </subcellularLocation>
</comment>
<dbReference type="AlphaFoldDB" id="A0A345HH11"/>
<dbReference type="Gene3D" id="3.90.1100.10">
    <property type="match status" value="3"/>
</dbReference>
<evidence type="ECO:0000256" key="5">
    <source>
        <dbReference type="ARBA" id="ARBA00022478"/>
    </source>
</evidence>
<evidence type="ECO:0000256" key="12">
    <source>
        <dbReference type="RuleBase" id="RU000434"/>
    </source>
</evidence>
<sequence>MKNLILMLCLIFYKFLFFLSDFLEIQRKSFYWFLNNQFGKEFSLKQTPGLIFSYDFIYNNYKFLRPALNIQESIIRSKTYCCNFYIPVRFSFLNESTIQWVFLGTLPLLTRRGHFIINGTPRIVLNQIVRSPGVYFRQNSSSVNLYYAEIIFQRGPWLRLEMDSKKKIWICIQDIPRLPLETFLQNFHQKYKDNILFRKQSQSSPILIQSLNLQLGFLGRSCLNKKLNTRVQNLSLTPIDLVAISNKLYELTGGSESESSSLCDDIDDLRNRRLKTIGELLKNQLTRGLIRLKNFFIKKNKKFDQIIETSSPSQVLRNLIKIGALNSQPINSTFKEFFHSHQLSQYLDQSNPLAEITHKRRLSCLGSGGISNETAGMEIRGIHRTHYGRICPIETPEGRNAGLVNSLTIAVALNFQGFLETPFVEIYKQHLQNQKKIVFFCVEKQMSQNVFFNQKLGKSKNLFVPIIKSQTQKKCAVDHIHFLAFHPQQFISIGATCIPFVEHNDANRVLMGSNMQRQALPLLKLEQPIVNTLNSFRILSDLRDIPTTFRSGIITYSSSKVSKINHPKINLLYENQKKKPISKPNILGLEKIQL</sequence>
<evidence type="ECO:0000256" key="3">
    <source>
        <dbReference type="ARBA" id="ARBA00006835"/>
    </source>
</evidence>
<dbReference type="InterPro" id="IPR015712">
    <property type="entry name" value="DNA-dir_RNA_pol_su2"/>
</dbReference>
<dbReference type="InterPro" id="IPR007642">
    <property type="entry name" value="RNA_pol_Rpb2_2"/>
</dbReference>
<proteinExistence type="inferred from homology"/>
<dbReference type="EC" id="2.7.7.6" evidence="4"/>
<reference evidence="16" key="2">
    <citation type="submission" date="2019-07" db="EMBL/GenBank/DDBJ databases">
        <authorList>
            <person name="Jia X."/>
        </authorList>
    </citation>
    <scope>NUCLEOTIDE SEQUENCE</scope>
</reference>
<dbReference type="PANTHER" id="PTHR20856">
    <property type="entry name" value="DNA-DIRECTED RNA POLYMERASE I SUBUNIT 2"/>
    <property type="match status" value="1"/>
</dbReference>
<evidence type="ECO:0000256" key="7">
    <source>
        <dbReference type="ARBA" id="ARBA00022695"/>
    </source>
</evidence>
<evidence type="ECO:0000259" key="14">
    <source>
        <dbReference type="Pfam" id="PF04565"/>
    </source>
</evidence>
<dbReference type="GO" id="GO:0003677">
    <property type="term" value="F:DNA binding"/>
    <property type="evidence" value="ECO:0007669"/>
    <property type="project" value="InterPro"/>
</dbReference>
<accession>A0A345HH11</accession>
<evidence type="ECO:0000256" key="10">
    <source>
        <dbReference type="ARBA" id="ARBA00032782"/>
    </source>
</evidence>
<comment type="subunit">
    <text evidence="9">In plastids the minimal PEP RNA polymerase catalytic core is composed of four subunits: alpha, beta, beta', and beta''. When a (nuclear-encoded) sigma factor is associated with the core the holoenzyme is formed, which can initiate transcription.</text>
</comment>
<dbReference type="GO" id="GO:0003899">
    <property type="term" value="F:DNA-directed RNA polymerase activity"/>
    <property type="evidence" value="ECO:0007669"/>
    <property type="project" value="UniProtKB-EC"/>
</dbReference>
<dbReference type="InterPro" id="IPR007645">
    <property type="entry name" value="RNA_pol_Rpb2_3"/>
</dbReference>
<geneLocation type="chloroplast" evidence="15"/>
<dbReference type="SUPFAM" id="SSF64484">
    <property type="entry name" value="beta and beta-prime subunits of DNA dependent RNA-polymerase"/>
    <property type="match status" value="1"/>
</dbReference>
<evidence type="ECO:0000256" key="8">
    <source>
        <dbReference type="ARBA" id="ARBA00023163"/>
    </source>
</evidence>
<evidence type="ECO:0000256" key="9">
    <source>
        <dbReference type="ARBA" id="ARBA00026088"/>
    </source>
</evidence>
<feature type="domain" description="RNA polymerase Rpb2" evidence="14">
    <location>
        <begin position="345"/>
        <end position="410"/>
    </location>
</feature>